<keyword evidence="1" id="KW-0808">Transferase</keyword>
<dbReference type="SUPFAM" id="SSF140931">
    <property type="entry name" value="Fic-like"/>
    <property type="match status" value="1"/>
</dbReference>
<dbReference type="InterPro" id="IPR003812">
    <property type="entry name" value="Fido"/>
</dbReference>
<evidence type="ECO:0000259" key="8">
    <source>
        <dbReference type="PROSITE" id="PS51459"/>
    </source>
</evidence>
<name>A0A239LMN1_9BACT</name>
<evidence type="ECO:0000256" key="3">
    <source>
        <dbReference type="ARBA" id="ARBA00022741"/>
    </source>
</evidence>
<evidence type="ECO:0000313" key="9">
    <source>
        <dbReference type="EMBL" id="SNT30929.1"/>
    </source>
</evidence>
<keyword evidence="10" id="KW-1185">Reference proteome</keyword>
<keyword evidence="3" id="KW-0547">Nucleotide-binding</keyword>
<evidence type="ECO:0000256" key="6">
    <source>
        <dbReference type="ARBA" id="ARBA00047939"/>
    </source>
</evidence>
<dbReference type="RefSeq" id="WP_089409721.1">
    <property type="nucleotide sequence ID" value="NZ_FZOU01000007.1"/>
</dbReference>
<dbReference type="GO" id="GO:0051302">
    <property type="term" value="P:regulation of cell division"/>
    <property type="evidence" value="ECO:0007669"/>
    <property type="project" value="TreeGrafter"/>
</dbReference>
<evidence type="ECO:0000256" key="4">
    <source>
        <dbReference type="ARBA" id="ARBA00022840"/>
    </source>
</evidence>
<evidence type="ECO:0000256" key="2">
    <source>
        <dbReference type="ARBA" id="ARBA00022695"/>
    </source>
</evidence>
<organism evidence="9 10">
    <name type="scientific">Granulicella rosea</name>
    <dbReference type="NCBI Taxonomy" id="474952"/>
    <lineage>
        <taxon>Bacteria</taxon>
        <taxon>Pseudomonadati</taxon>
        <taxon>Acidobacteriota</taxon>
        <taxon>Terriglobia</taxon>
        <taxon>Terriglobales</taxon>
        <taxon>Acidobacteriaceae</taxon>
        <taxon>Granulicella</taxon>
    </lineage>
</organism>
<comment type="catalytic activity">
    <reaction evidence="6">
        <text>L-threonyl-[protein] + ATP = 3-O-(5'-adenylyl)-L-threonyl-[protein] + diphosphate</text>
        <dbReference type="Rhea" id="RHEA:54292"/>
        <dbReference type="Rhea" id="RHEA-COMP:11060"/>
        <dbReference type="Rhea" id="RHEA-COMP:13847"/>
        <dbReference type="ChEBI" id="CHEBI:30013"/>
        <dbReference type="ChEBI" id="CHEBI:30616"/>
        <dbReference type="ChEBI" id="CHEBI:33019"/>
        <dbReference type="ChEBI" id="CHEBI:138113"/>
        <dbReference type="EC" id="2.7.7.108"/>
    </reaction>
</comment>
<dbReference type="EC" id="2.7.7.108" evidence="5"/>
<dbReference type="OrthoDB" id="9813719at2"/>
<keyword evidence="2" id="KW-0548">Nucleotidyltransferase</keyword>
<evidence type="ECO:0000313" key="10">
    <source>
        <dbReference type="Proteomes" id="UP000198356"/>
    </source>
</evidence>
<evidence type="ECO:0000256" key="1">
    <source>
        <dbReference type="ARBA" id="ARBA00022679"/>
    </source>
</evidence>
<dbReference type="PANTHER" id="PTHR39560:SF1">
    <property type="entry name" value="PROTEIN ADENYLYLTRANSFERASE FIC-RELATED"/>
    <property type="match status" value="1"/>
</dbReference>
<accession>A0A239LMN1</accession>
<dbReference type="GO" id="GO:0070733">
    <property type="term" value="F:AMPylase activity"/>
    <property type="evidence" value="ECO:0007669"/>
    <property type="project" value="UniProtKB-EC"/>
</dbReference>
<reference evidence="9 10" key="1">
    <citation type="submission" date="2017-06" db="EMBL/GenBank/DDBJ databases">
        <authorList>
            <person name="Kim H.J."/>
            <person name="Triplett B.A."/>
        </authorList>
    </citation>
    <scope>NUCLEOTIDE SEQUENCE [LARGE SCALE GENOMIC DNA]</scope>
    <source>
        <strain evidence="9 10">DSM 18704</strain>
    </source>
</reference>
<dbReference type="EMBL" id="FZOU01000007">
    <property type="protein sequence ID" value="SNT30929.1"/>
    <property type="molecule type" value="Genomic_DNA"/>
</dbReference>
<dbReference type="Gene3D" id="1.10.3290.10">
    <property type="entry name" value="Fido-like domain"/>
    <property type="match status" value="1"/>
</dbReference>
<dbReference type="Pfam" id="PF02661">
    <property type="entry name" value="Fic"/>
    <property type="match status" value="1"/>
</dbReference>
<keyword evidence="4" id="KW-0067">ATP-binding</keyword>
<dbReference type="Proteomes" id="UP000198356">
    <property type="component" value="Unassembled WGS sequence"/>
</dbReference>
<evidence type="ECO:0000256" key="7">
    <source>
        <dbReference type="ARBA" id="ARBA00048696"/>
    </source>
</evidence>
<dbReference type="PANTHER" id="PTHR39560">
    <property type="entry name" value="PROTEIN ADENYLYLTRANSFERASE FIC-RELATED"/>
    <property type="match status" value="1"/>
</dbReference>
<evidence type="ECO:0000256" key="5">
    <source>
        <dbReference type="ARBA" id="ARBA00034531"/>
    </source>
</evidence>
<feature type="domain" description="Fido" evidence="8">
    <location>
        <begin position="56"/>
        <end position="200"/>
    </location>
</feature>
<proteinExistence type="predicted"/>
<protein>
    <recommendedName>
        <fullName evidence="5">protein adenylyltransferase</fullName>
        <ecNumber evidence="5">2.7.7.108</ecNumber>
    </recommendedName>
</protein>
<dbReference type="AlphaFoldDB" id="A0A239LMN1"/>
<dbReference type="PROSITE" id="PS51459">
    <property type="entry name" value="FIDO"/>
    <property type="match status" value="1"/>
</dbReference>
<dbReference type="InterPro" id="IPR036597">
    <property type="entry name" value="Fido-like_dom_sf"/>
</dbReference>
<comment type="catalytic activity">
    <reaction evidence="7">
        <text>L-tyrosyl-[protein] + ATP = O-(5'-adenylyl)-L-tyrosyl-[protein] + diphosphate</text>
        <dbReference type="Rhea" id="RHEA:54288"/>
        <dbReference type="Rhea" id="RHEA-COMP:10136"/>
        <dbReference type="Rhea" id="RHEA-COMP:13846"/>
        <dbReference type="ChEBI" id="CHEBI:30616"/>
        <dbReference type="ChEBI" id="CHEBI:33019"/>
        <dbReference type="ChEBI" id="CHEBI:46858"/>
        <dbReference type="ChEBI" id="CHEBI:83624"/>
        <dbReference type="EC" id="2.7.7.108"/>
    </reaction>
</comment>
<dbReference type="GO" id="GO:0005524">
    <property type="term" value="F:ATP binding"/>
    <property type="evidence" value="ECO:0007669"/>
    <property type="project" value="UniProtKB-KW"/>
</dbReference>
<sequence>MAADRGFASDPHSERGFPCPKNRFGITDYAELHEIETSLGIKRAGELRDRGVTGKFDIPHLQSIHKYLFQDVFPWAGEFRVVNISKGNSNFGPAMHIHGALDDALGKLKREGFLVNLSPKDFATRAAFYLGEINAIHPFREGNGRAQREFIRQLGVHAGHSLSWAGFTQQAMIDASIASLLSGDNGQLATIVEAALFSSRAMNS</sequence>
<gene>
    <name evidence="9" type="ORF">SAMN05421770_10794</name>
</gene>